<dbReference type="InterPro" id="IPR037523">
    <property type="entry name" value="VOC_core"/>
</dbReference>
<dbReference type="Gene3D" id="3.10.180.10">
    <property type="entry name" value="2,3-Dihydroxybiphenyl 1,2-Dioxygenase, domain 1"/>
    <property type="match status" value="1"/>
</dbReference>
<dbReference type="SUPFAM" id="SSF54593">
    <property type="entry name" value="Glyoxalase/Bleomycin resistance protein/Dihydroxybiphenyl dioxygenase"/>
    <property type="match status" value="1"/>
</dbReference>
<dbReference type="InterPro" id="IPR029068">
    <property type="entry name" value="Glyas_Bleomycin-R_OHBP_Dase"/>
</dbReference>
<dbReference type="AlphaFoldDB" id="A0AAE3NR67"/>
<dbReference type="InterPro" id="IPR004360">
    <property type="entry name" value="Glyas_Fos-R_dOase_dom"/>
</dbReference>
<dbReference type="Proteomes" id="UP001220964">
    <property type="component" value="Unassembled WGS sequence"/>
</dbReference>
<gene>
    <name evidence="2" type="ORF">P1J78_14785</name>
</gene>
<dbReference type="Pfam" id="PF00903">
    <property type="entry name" value="Glyoxalase"/>
    <property type="match status" value="1"/>
</dbReference>
<evidence type="ECO:0000313" key="2">
    <source>
        <dbReference type="EMBL" id="MDF0602008.1"/>
    </source>
</evidence>
<evidence type="ECO:0000313" key="3">
    <source>
        <dbReference type="Proteomes" id="UP001220964"/>
    </source>
</evidence>
<feature type="domain" description="VOC" evidence="1">
    <location>
        <begin position="10"/>
        <end position="124"/>
    </location>
</feature>
<organism evidence="2 3">
    <name type="scientific">Psychromarinibacter sediminicola</name>
    <dbReference type="NCBI Taxonomy" id="3033385"/>
    <lineage>
        <taxon>Bacteria</taxon>
        <taxon>Pseudomonadati</taxon>
        <taxon>Pseudomonadota</taxon>
        <taxon>Alphaproteobacteria</taxon>
        <taxon>Rhodobacterales</taxon>
        <taxon>Paracoccaceae</taxon>
        <taxon>Psychromarinibacter</taxon>
    </lineage>
</organism>
<name>A0AAE3NR67_9RHOB</name>
<dbReference type="EMBL" id="JARGYC010000039">
    <property type="protein sequence ID" value="MDF0602008.1"/>
    <property type="molecule type" value="Genomic_DNA"/>
</dbReference>
<dbReference type="PROSITE" id="PS51819">
    <property type="entry name" value="VOC"/>
    <property type="match status" value="1"/>
</dbReference>
<accession>A0AAE3NR67</accession>
<protein>
    <submittedName>
        <fullName evidence="2">VOC family protein</fullName>
    </submittedName>
</protein>
<keyword evidence="3" id="KW-1185">Reference proteome</keyword>
<evidence type="ECO:0000259" key="1">
    <source>
        <dbReference type="PROSITE" id="PS51819"/>
    </source>
</evidence>
<proteinExistence type="predicted"/>
<reference evidence="2" key="1">
    <citation type="submission" date="2023-03" db="EMBL/GenBank/DDBJ databases">
        <title>Multiphase analysis and comparison of six strains from genera Psychromarinibacter, Lutimaribacter, and Maritimibacter, including a novel species: Psychromarinibacter sediminicola sp. nov.</title>
        <authorList>
            <person name="Wang Y.-H."/>
            <person name="Ye M.-Q."/>
            <person name="Du Z.-J."/>
        </authorList>
    </citation>
    <scope>NUCLEOTIDE SEQUENCE</scope>
    <source>
        <strain evidence="2">C21-152</strain>
    </source>
</reference>
<dbReference type="RefSeq" id="WP_275568145.1">
    <property type="nucleotide sequence ID" value="NZ_JARGYC010000039.1"/>
</dbReference>
<comment type="caution">
    <text evidence="2">The sequence shown here is derived from an EMBL/GenBank/DDBJ whole genome shotgun (WGS) entry which is preliminary data.</text>
</comment>
<sequence length="127" mass="14348">MTCEKSAFLRLGRFAPTLGVRDIEASCLMYSALFGLEKVFTNGDPVGFMILKKDAAELHLTLQKDHKPERFNVAHLLVSDVDDVHRRCVERNLRIIKRLQDKGYGLRAFVFADLDGNRIDIGQALEG</sequence>